<keyword evidence="1 2" id="KW-0072">Autophagy</keyword>
<comment type="similarity">
    <text evidence="2">Belongs to the ATG11 family.</text>
</comment>
<dbReference type="GO" id="GO:1903599">
    <property type="term" value="P:positive regulation of autophagy of mitochondrion"/>
    <property type="evidence" value="ECO:0007669"/>
    <property type="project" value="UniProtKB-UniRule"/>
</dbReference>
<dbReference type="GO" id="GO:0000422">
    <property type="term" value="P:autophagy of mitochondrion"/>
    <property type="evidence" value="ECO:0007669"/>
    <property type="project" value="TreeGrafter"/>
</dbReference>
<dbReference type="AlphaFoldDB" id="A0A1X2HHY9"/>
<dbReference type="GO" id="GO:0061709">
    <property type="term" value="P:reticulophagy"/>
    <property type="evidence" value="ECO:0007669"/>
    <property type="project" value="TreeGrafter"/>
</dbReference>
<dbReference type="InterPro" id="IPR045326">
    <property type="entry name" value="ATG17-like_dom"/>
</dbReference>
<dbReference type="EMBL" id="MCGN01000003">
    <property type="protein sequence ID" value="ORY98713.1"/>
    <property type="molecule type" value="Genomic_DNA"/>
</dbReference>
<dbReference type="InParanoid" id="A0A1X2HHY9"/>
<dbReference type="GO" id="GO:0000045">
    <property type="term" value="P:autophagosome assembly"/>
    <property type="evidence" value="ECO:0007669"/>
    <property type="project" value="UniProtKB-UniRule"/>
</dbReference>
<accession>A0A1X2HHY9</accession>
<gene>
    <name evidence="4" type="ORF">BCR43DRAFT_436075</name>
</gene>
<organism evidence="4 5">
    <name type="scientific">Syncephalastrum racemosum</name>
    <name type="common">Filamentous fungus</name>
    <dbReference type="NCBI Taxonomy" id="13706"/>
    <lineage>
        <taxon>Eukaryota</taxon>
        <taxon>Fungi</taxon>
        <taxon>Fungi incertae sedis</taxon>
        <taxon>Mucoromycota</taxon>
        <taxon>Mucoromycotina</taxon>
        <taxon>Mucoromycetes</taxon>
        <taxon>Mucorales</taxon>
        <taxon>Syncephalastraceae</taxon>
        <taxon>Syncephalastrum</taxon>
    </lineage>
</organism>
<dbReference type="STRING" id="13706.A0A1X2HHY9"/>
<keyword evidence="2" id="KW-0653">Protein transport</keyword>
<evidence type="ECO:0000313" key="4">
    <source>
        <dbReference type="EMBL" id="ORY98713.1"/>
    </source>
</evidence>
<feature type="domain" description="Autophagy protein ATG17-like" evidence="3">
    <location>
        <begin position="99"/>
        <end position="472"/>
    </location>
</feature>
<protein>
    <recommendedName>
        <fullName evidence="2">Autophagy-related protein 11</fullName>
    </recommendedName>
</protein>
<dbReference type="OMA" id="ETADICQ"/>
<keyword evidence="2" id="KW-0813">Transport</keyword>
<dbReference type="GO" id="GO:1990316">
    <property type="term" value="C:Atg1/ULK1 kinase complex"/>
    <property type="evidence" value="ECO:0007669"/>
    <property type="project" value="TreeGrafter"/>
</dbReference>
<dbReference type="PANTHER" id="PTHR13222">
    <property type="entry name" value="RB1-INDUCIBLE COILED-COIL"/>
    <property type="match status" value="1"/>
</dbReference>
<evidence type="ECO:0000256" key="1">
    <source>
        <dbReference type="ARBA" id="ARBA00023006"/>
    </source>
</evidence>
<dbReference type="GO" id="GO:0019901">
    <property type="term" value="F:protein kinase binding"/>
    <property type="evidence" value="ECO:0007669"/>
    <property type="project" value="TreeGrafter"/>
</dbReference>
<comment type="function">
    <text evidence="2">Involved in cytoplasm to vacuole transport (Cvt), pexophagy, mitophagy and nucleophagy. Recruits mitochondria for their selective degradation via autophagy (mitophagy) during starvation. Works as scaffold proteins that recruit ATG proteins to the pre-autophagosome (PAS), the site of vesicle/autophagosome formation. Required for the Cvt vesicles completion.</text>
</comment>
<dbReference type="Proteomes" id="UP000242180">
    <property type="component" value="Unassembled WGS sequence"/>
</dbReference>
<dbReference type="GO" id="GO:0034045">
    <property type="term" value="C:phagophore assembly site membrane"/>
    <property type="evidence" value="ECO:0007669"/>
    <property type="project" value="UniProtKB-SubCell"/>
</dbReference>
<dbReference type="GO" id="GO:0060090">
    <property type="term" value="F:molecular adaptor activity"/>
    <property type="evidence" value="ECO:0007669"/>
    <property type="project" value="TreeGrafter"/>
</dbReference>
<dbReference type="PANTHER" id="PTHR13222:SF1">
    <property type="entry name" value="RB1-INDUCIBLE COILED-COIL PROTEIN 1"/>
    <property type="match status" value="1"/>
</dbReference>
<dbReference type="Pfam" id="PF04108">
    <property type="entry name" value="ATG17_like"/>
    <property type="match status" value="1"/>
</dbReference>
<keyword evidence="2" id="KW-0926">Vacuole</keyword>
<name>A0A1X2HHY9_SYNRA</name>
<keyword evidence="5" id="KW-1185">Reference proteome</keyword>
<keyword evidence="2" id="KW-0472">Membrane</keyword>
<dbReference type="GO" id="GO:0005774">
    <property type="term" value="C:vacuolar membrane"/>
    <property type="evidence" value="ECO:0007669"/>
    <property type="project" value="UniProtKB-SubCell"/>
</dbReference>
<reference evidence="4 5" key="1">
    <citation type="submission" date="2016-07" db="EMBL/GenBank/DDBJ databases">
        <title>Pervasive Adenine N6-methylation of Active Genes in Fungi.</title>
        <authorList>
            <consortium name="DOE Joint Genome Institute"/>
            <person name="Mondo S.J."/>
            <person name="Dannebaum R.O."/>
            <person name="Kuo R.C."/>
            <person name="Labutti K."/>
            <person name="Haridas S."/>
            <person name="Kuo A."/>
            <person name="Salamov A."/>
            <person name="Ahrendt S.R."/>
            <person name="Lipzen A."/>
            <person name="Sullivan W."/>
            <person name="Andreopoulos W.B."/>
            <person name="Clum A."/>
            <person name="Lindquist E."/>
            <person name="Daum C."/>
            <person name="Ramamoorthy G.K."/>
            <person name="Gryganskyi A."/>
            <person name="Culley D."/>
            <person name="Magnuson J.K."/>
            <person name="James T.Y."/>
            <person name="O'Malley M.A."/>
            <person name="Stajich J.E."/>
            <person name="Spatafora J.W."/>
            <person name="Visel A."/>
            <person name="Grigoriev I.V."/>
        </authorList>
    </citation>
    <scope>NUCLEOTIDE SEQUENCE [LARGE SCALE GENOMIC DNA]</scope>
    <source>
        <strain evidence="4 5">NRRL 2496</strain>
    </source>
</reference>
<evidence type="ECO:0000259" key="3">
    <source>
        <dbReference type="Pfam" id="PF04108"/>
    </source>
</evidence>
<evidence type="ECO:0000313" key="5">
    <source>
        <dbReference type="Proteomes" id="UP000242180"/>
    </source>
</evidence>
<dbReference type="OrthoDB" id="447953at2759"/>
<comment type="subunit">
    <text evidence="2">Homodimer.</text>
</comment>
<evidence type="ECO:0000256" key="2">
    <source>
        <dbReference type="RuleBase" id="RU367075"/>
    </source>
</evidence>
<dbReference type="InterPro" id="IPR040040">
    <property type="entry name" value="ATG11"/>
</dbReference>
<dbReference type="GO" id="GO:0015031">
    <property type="term" value="P:protein transport"/>
    <property type="evidence" value="ECO:0007669"/>
    <property type="project" value="UniProtKB-KW"/>
</dbReference>
<proteinExistence type="inferred from homology"/>
<sequence>MTSFGTQVRPDQVATVVSAVGQDEYLVFIYDRHYLGASEEEISTLLDVETPVLEPRVTPLDGTLQAPLSIIRDAKDIHKDDILSLCDTFLQLFGLFDSHSQTLTNVITAHTDLARAIVEEQKAQSMALNVAMTNLESHNYAVSDGIRSFCLLADKDVALYSSLVDAVDLDLVILRDVIIHPSVYQLIQLDPEATKESLIDFVDHVSIMRAKQETADICQRLRASVRELNSVALDLQECERNLEKRIANSLDLQTLDTAVLDIREVQGKARFFRDKVKRDRDRVYHKIAEVLQVHPSDLGASSIQTLVGSSSTPDFLSDGMPPTLVSHAKKTFEALTHLADIHLADYISKLTSYESNVRSRVVELARTKRRSIERFIANMSVVSHLQSEIAGITPRLDSANKDLSDFKETQAAHTLEIPHQALYAYGTLLIEIVRRKEYATILVENAATLADLLANLRAKEQDRRDLFTRNITTLLPFKLKGKRYLIEKTKLT</sequence>
<dbReference type="GO" id="GO:0034517">
    <property type="term" value="P:ribophagy"/>
    <property type="evidence" value="ECO:0007669"/>
    <property type="project" value="TreeGrafter"/>
</dbReference>
<dbReference type="GO" id="GO:0034727">
    <property type="term" value="P:piecemeal microautophagy of the nucleus"/>
    <property type="evidence" value="ECO:0007669"/>
    <property type="project" value="TreeGrafter"/>
</dbReference>
<comment type="caution">
    <text evidence="4">The sequence shown here is derived from an EMBL/GenBank/DDBJ whole genome shotgun (WGS) entry which is preliminary data.</text>
</comment>
<comment type="subcellular location">
    <subcellularLocation>
        <location evidence="2">Preautophagosomal structure membrane</location>
        <topology evidence="2">Peripheral membrane protein</topology>
    </subcellularLocation>
    <subcellularLocation>
        <location evidence="2">Vacuole membrane</location>
        <topology evidence="2">Peripheral membrane protein</topology>
    </subcellularLocation>
    <text evidence="2">During pexophagy, accumulates in the vacuolar membrane region, where the peroxisomes contact the vacuole.</text>
</comment>